<proteinExistence type="predicted"/>
<reference evidence="1 2" key="1">
    <citation type="submission" date="2016-03" db="EMBL/GenBank/DDBJ databases">
        <authorList>
            <person name="Ploux O."/>
        </authorList>
    </citation>
    <scope>NUCLEOTIDE SEQUENCE [LARGE SCALE GENOMIC DNA]</scope>
    <source>
        <strain evidence="1 2">LPB0076</strain>
    </source>
</reference>
<evidence type="ECO:0000313" key="1">
    <source>
        <dbReference type="EMBL" id="OCB73078.1"/>
    </source>
</evidence>
<comment type="caution">
    <text evidence="1">The sequence shown here is derived from an EMBL/GenBank/DDBJ whole genome shotgun (WGS) entry which is preliminary data.</text>
</comment>
<name>A0A1B9DTQ3_9FLAO</name>
<evidence type="ECO:0000313" key="2">
    <source>
        <dbReference type="Proteomes" id="UP000093510"/>
    </source>
</evidence>
<keyword evidence="2" id="KW-1185">Reference proteome</keyword>
<dbReference type="EMBL" id="LVEP01000042">
    <property type="protein sequence ID" value="OCB73078.1"/>
    <property type="molecule type" value="Genomic_DNA"/>
</dbReference>
<protein>
    <submittedName>
        <fullName evidence="1">Uncharacterized protein</fullName>
    </submittedName>
</protein>
<organism evidence="1 2">
    <name type="scientific">Flavobacterium crassostreae</name>
    <dbReference type="NCBI Taxonomy" id="1763534"/>
    <lineage>
        <taxon>Bacteria</taxon>
        <taxon>Pseudomonadati</taxon>
        <taxon>Bacteroidota</taxon>
        <taxon>Flavobacteriia</taxon>
        <taxon>Flavobacteriales</taxon>
        <taxon>Flavobacteriaceae</taxon>
        <taxon>Flavobacterium</taxon>
    </lineage>
</organism>
<dbReference type="RefSeq" id="WP_066336513.1">
    <property type="nucleotide sequence ID" value="NZ_CP017688.1"/>
</dbReference>
<dbReference type="AlphaFoldDB" id="A0A1B9DTQ3"/>
<gene>
    <name evidence="1" type="ORF">LPBF_11225</name>
</gene>
<dbReference type="Proteomes" id="UP000093510">
    <property type="component" value="Unassembled WGS sequence"/>
</dbReference>
<sequence length="70" mass="8096">MTKLSKNTQVPQFDKTAVISRFLCDECGWIGTREECKNEYDFGYDQSCCPECNNVMFDNLHGNDYAEKVD</sequence>
<accession>A0A1B9DTQ3</accession>